<proteinExistence type="evidence at transcript level"/>
<name>B8LQL3_PICSI</name>
<organism evidence="2">
    <name type="scientific">Picea sitchensis</name>
    <name type="common">Sitka spruce</name>
    <name type="synonym">Pinus sitchensis</name>
    <dbReference type="NCBI Taxonomy" id="3332"/>
    <lineage>
        <taxon>Eukaryota</taxon>
        <taxon>Viridiplantae</taxon>
        <taxon>Streptophyta</taxon>
        <taxon>Embryophyta</taxon>
        <taxon>Tracheophyta</taxon>
        <taxon>Spermatophyta</taxon>
        <taxon>Pinopsida</taxon>
        <taxon>Pinidae</taxon>
        <taxon>Conifers I</taxon>
        <taxon>Pinales</taxon>
        <taxon>Pinaceae</taxon>
        <taxon>Picea</taxon>
    </lineage>
</organism>
<dbReference type="EMBL" id="EF678166">
    <property type="protein sequence ID" value="ABR17943.1"/>
    <property type="molecule type" value="mRNA"/>
</dbReference>
<feature type="transmembrane region" description="Helical" evidence="1">
    <location>
        <begin position="83"/>
        <end position="104"/>
    </location>
</feature>
<sequence>MYFRLSLFMLVYESIYSYLKRGKRRAHMTSALLEYLNASLYVSASNFLSNTSKYPSHLLLDLCAPTCLCAFVRISCIFEGMFICLYALLHEGMSIGLCALLLTYKGRHFQTKVRHPLIHLNAYAYVCIHTVCVLMQI</sequence>
<keyword evidence="1" id="KW-0812">Transmembrane</keyword>
<evidence type="ECO:0000256" key="1">
    <source>
        <dbReference type="SAM" id="Phobius"/>
    </source>
</evidence>
<keyword evidence="1" id="KW-0472">Membrane</keyword>
<dbReference type="AlphaFoldDB" id="B8LQL3"/>
<protein>
    <submittedName>
        <fullName evidence="2">Uncharacterized protein</fullName>
    </submittedName>
</protein>
<evidence type="ECO:0000313" key="2">
    <source>
        <dbReference type="EMBL" id="ABR17943.1"/>
    </source>
</evidence>
<reference evidence="2" key="1">
    <citation type="submission" date="2007-06" db="EMBL/GenBank/DDBJ databases">
        <title>Full length cDNA sequences from Sitka Spruce (Picea sitchensis).</title>
        <authorList>
            <person name="Ralph S.G."/>
            <person name="Chun H.E."/>
            <person name="Liao N."/>
            <person name="Ali J."/>
            <person name="Reid K."/>
            <person name="Kolosova N."/>
            <person name="Cooper N."/>
            <person name="Cullis C."/>
            <person name="Jancsik S."/>
            <person name="Moore R."/>
            <person name="Mayo M."/>
            <person name="Wagner S."/>
            <person name="Holt R.A."/>
            <person name="Jones S.J.M."/>
            <person name="Marra M.A."/>
            <person name="Ritland C.E."/>
            <person name="Ritland K."/>
            <person name="Bohlmann J."/>
        </authorList>
    </citation>
    <scope>NUCLEOTIDE SEQUENCE</scope>
    <source>
        <tissue evidence="2">Bark</tissue>
    </source>
</reference>
<accession>B8LQL3</accession>
<keyword evidence="1" id="KW-1133">Transmembrane helix</keyword>